<organism evidence="2 3">
    <name type="scientific">Chlorella vulgaris</name>
    <name type="common">Green alga</name>
    <dbReference type="NCBI Taxonomy" id="3077"/>
    <lineage>
        <taxon>Eukaryota</taxon>
        <taxon>Viridiplantae</taxon>
        <taxon>Chlorophyta</taxon>
        <taxon>core chlorophytes</taxon>
        <taxon>Trebouxiophyceae</taxon>
        <taxon>Chlorellales</taxon>
        <taxon>Chlorellaceae</taxon>
        <taxon>Chlorella clade</taxon>
        <taxon>Chlorella</taxon>
    </lineage>
</organism>
<protein>
    <submittedName>
        <fullName evidence="2">Uncharacterized protein</fullName>
    </submittedName>
</protein>
<accession>A0A9D4YWF3</accession>
<feature type="compositionally biased region" description="Basic and acidic residues" evidence="1">
    <location>
        <begin position="1"/>
        <end position="12"/>
    </location>
</feature>
<gene>
    <name evidence="2" type="ORF">D9Q98_005666</name>
</gene>
<feature type="region of interest" description="Disordered" evidence="1">
    <location>
        <begin position="446"/>
        <end position="515"/>
    </location>
</feature>
<keyword evidence="3" id="KW-1185">Reference proteome</keyword>
<feature type="region of interest" description="Disordered" evidence="1">
    <location>
        <begin position="532"/>
        <end position="602"/>
    </location>
</feature>
<feature type="region of interest" description="Disordered" evidence="1">
    <location>
        <begin position="178"/>
        <end position="258"/>
    </location>
</feature>
<comment type="caution">
    <text evidence="2">The sequence shown here is derived from an EMBL/GenBank/DDBJ whole genome shotgun (WGS) entry which is preliminary data.</text>
</comment>
<sequence length="680" mass="72792">MSSEERCMEEPAKAASDSDAQRQEDPGSTVKARLASRPVPGRTAWQEVPAGSGQWGIVLTTPVVNLKRLFLPIIVLEHAFKFSDTSWVVTVELPAAGAVPHSAGSASGGQSSAGWRVHVYRRRGGRVEANLRLPGSFLRDYQVAVGDVFVVKRLAEEHVRLELWRSASQEARAFAAALAEPGSKGASKQTHADASSDDESEEEGSEVGEEGTDDVEEEEEEEEEKEEEEKGAEDTGAEGQHWHGQNLSRQRQRSHQPRWMQYPADKPQYCIAVGNTHLKHKLITMPVWLCKAGFLNSATGGHVSVASAAKASSSSGAVQAPTKWRVVHSDRHRLRIPADYISTHQASRAGHQHAAPVNTGTACPSLRITTAGQGSIRPAGWLAALYPQTITLISSCPYLLQLQEGDVLAFSMQASGSLKCTIWRHSSLAALQFKVYEAKQPTPHAHAAAAARSGTPFAGSRPASPTSSGATDSAAPATAQQQSRKRRRAGGGSDGSAARERQQQQSPAASPGVACDDNLRRVLAPAPEAQVLEKEEAQHRQQQQKQSTVTQAQQQSPVQAPQAQPRVTLGQGTASGPGTAAAASPQCSTPLAAAAEDSSAAVEETAEDAGRYWSDVAELLALVQVQGHASQKLVDAFIGTLVKCGPRDRRQHFDAVRQAVHQQEWEVACECMLSCGVLQE</sequence>
<feature type="region of interest" description="Disordered" evidence="1">
    <location>
        <begin position="1"/>
        <end position="46"/>
    </location>
</feature>
<reference evidence="2" key="1">
    <citation type="journal article" date="2019" name="Plant J.">
        <title>Chlorella vulgaris genome assembly and annotation reveals the molecular basis for metabolic acclimation to high light conditions.</title>
        <authorList>
            <person name="Cecchin M."/>
            <person name="Marcolungo L."/>
            <person name="Rossato M."/>
            <person name="Girolomoni L."/>
            <person name="Cosentino E."/>
            <person name="Cuine S."/>
            <person name="Li-Beisson Y."/>
            <person name="Delledonne M."/>
            <person name="Ballottari M."/>
        </authorList>
    </citation>
    <scope>NUCLEOTIDE SEQUENCE</scope>
    <source>
        <strain evidence="2">211/11P</strain>
    </source>
</reference>
<dbReference type="AlphaFoldDB" id="A0A9D4YWF3"/>
<evidence type="ECO:0000256" key="1">
    <source>
        <dbReference type="SAM" id="MobiDB-lite"/>
    </source>
</evidence>
<name>A0A9D4YWF3_CHLVU</name>
<dbReference type="Proteomes" id="UP001055712">
    <property type="component" value="Unassembled WGS sequence"/>
</dbReference>
<dbReference type="EMBL" id="SIDB01000008">
    <property type="protein sequence ID" value="KAI3429580.1"/>
    <property type="molecule type" value="Genomic_DNA"/>
</dbReference>
<evidence type="ECO:0000313" key="2">
    <source>
        <dbReference type="EMBL" id="KAI3429580.1"/>
    </source>
</evidence>
<reference evidence="2" key="2">
    <citation type="submission" date="2020-11" db="EMBL/GenBank/DDBJ databases">
        <authorList>
            <person name="Cecchin M."/>
            <person name="Marcolungo L."/>
            <person name="Rossato M."/>
            <person name="Girolomoni L."/>
            <person name="Cosentino E."/>
            <person name="Cuine S."/>
            <person name="Li-Beisson Y."/>
            <person name="Delledonne M."/>
            <person name="Ballottari M."/>
        </authorList>
    </citation>
    <scope>NUCLEOTIDE SEQUENCE</scope>
    <source>
        <strain evidence="2">211/11P</strain>
        <tissue evidence="2">Whole cell</tissue>
    </source>
</reference>
<feature type="compositionally biased region" description="Low complexity" evidence="1">
    <location>
        <begin position="540"/>
        <end position="602"/>
    </location>
</feature>
<proteinExistence type="predicted"/>
<evidence type="ECO:0000313" key="3">
    <source>
        <dbReference type="Proteomes" id="UP001055712"/>
    </source>
</evidence>
<feature type="compositionally biased region" description="Acidic residues" evidence="1">
    <location>
        <begin position="195"/>
        <end position="231"/>
    </location>
</feature>